<organism evidence="1">
    <name type="scientific">Arundo donax</name>
    <name type="common">Giant reed</name>
    <name type="synonym">Donax arundinaceus</name>
    <dbReference type="NCBI Taxonomy" id="35708"/>
    <lineage>
        <taxon>Eukaryota</taxon>
        <taxon>Viridiplantae</taxon>
        <taxon>Streptophyta</taxon>
        <taxon>Embryophyta</taxon>
        <taxon>Tracheophyta</taxon>
        <taxon>Spermatophyta</taxon>
        <taxon>Magnoliopsida</taxon>
        <taxon>Liliopsida</taxon>
        <taxon>Poales</taxon>
        <taxon>Poaceae</taxon>
        <taxon>PACMAD clade</taxon>
        <taxon>Arundinoideae</taxon>
        <taxon>Arundineae</taxon>
        <taxon>Arundo</taxon>
    </lineage>
</organism>
<proteinExistence type="predicted"/>
<reference evidence="1" key="1">
    <citation type="submission" date="2014-09" db="EMBL/GenBank/DDBJ databases">
        <authorList>
            <person name="Magalhaes I.L.F."/>
            <person name="Oliveira U."/>
            <person name="Santos F.R."/>
            <person name="Vidigal T.H.D.A."/>
            <person name="Brescovit A.D."/>
            <person name="Santos A.J."/>
        </authorList>
    </citation>
    <scope>NUCLEOTIDE SEQUENCE</scope>
    <source>
        <tissue evidence="1">Shoot tissue taken approximately 20 cm above the soil surface</tissue>
    </source>
</reference>
<dbReference type="EMBL" id="GBRH01209123">
    <property type="protein sequence ID" value="JAD88772.1"/>
    <property type="molecule type" value="Transcribed_RNA"/>
</dbReference>
<evidence type="ECO:0000313" key="1">
    <source>
        <dbReference type="EMBL" id="JAD88772.1"/>
    </source>
</evidence>
<name>A0A0A9DYD4_ARUDO</name>
<reference evidence="1" key="2">
    <citation type="journal article" date="2015" name="Data Brief">
        <title>Shoot transcriptome of the giant reed, Arundo donax.</title>
        <authorList>
            <person name="Barrero R.A."/>
            <person name="Guerrero F.D."/>
            <person name="Moolhuijzen P."/>
            <person name="Goolsby J.A."/>
            <person name="Tidwell J."/>
            <person name="Bellgard S.E."/>
            <person name="Bellgard M.I."/>
        </authorList>
    </citation>
    <scope>NUCLEOTIDE SEQUENCE</scope>
    <source>
        <tissue evidence="1">Shoot tissue taken approximately 20 cm above the soil surface</tissue>
    </source>
</reference>
<dbReference type="AlphaFoldDB" id="A0A0A9DYD4"/>
<sequence>MHLPVLPPARCPTKVFDAMIGDGWMMVHSLLAYKVFDGMHVRYIPLSHQARVNNRRLATKVFQS</sequence>
<accession>A0A0A9DYD4</accession>
<protein>
    <submittedName>
        <fullName evidence="1">Uncharacterized protein</fullName>
    </submittedName>
</protein>